<dbReference type="GO" id="GO:0004826">
    <property type="term" value="F:phenylalanine-tRNA ligase activity"/>
    <property type="evidence" value="ECO:0007669"/>
    <property type="project" value="UniProtKB-EC"/>
</dbReference>
<dbReference type="InterPro" id="IPR005121">
    <property type="entry name" value="Fdx_antiC-bd"/>
</dbReference>
<dbReference type="SUPFAM" id="SSF55681">
    <property type="entry name" value="Class II aaRS and biotin synthetases"/>
    <property type="match status" value="1"/>
</dbReference>
<keyword evidence="4 15" id="KW-0436">Ligase</keyword>
<keyword evidence="5" id="KW-0547">Nucleotide-binding</keyword>
<evidence type="ECO:0000256" key="2">
    <source>
        <dbReference type="ARBA" id="ARBA00008226"/>
    </source>
</evidence>
<proteinExistence type="inferred from homology"/>
<comment type="subcellular location">
    <subcellularLocation>
        <location evidence="1">Mitochondrion matrix</location>
    </subcellularLocation>
</comment>
<sequence length="393" mass="45162">MGKDYATDSWTNVGPSVLEKLERRLHLQANHPLAILKAKIEHHMNEAEPGVYRSLDSLNPVVSPKLNFDDLLFEADHPGRRPTDTYYVNADNLLRTHTSAHQSTVLRDRSSRGYLLTADVYRRDEVDQTHYPVFHQMEGIRTFDRSQFAGQHMTEAEALAAMGVKDGAKNPIQRQHTPAEAAAVALHLKSTLENVIKNVFASEKGLQWRWNEEYFPFTSPSWELEVLYNGKWLELFGSGVVRQEIMDNTGNSDRIGWAFGLGLERIAMRMFNIPDIRLFWSTDERFTSQFRAGSISSFVPFSKYPPCYKDISFWTPPTFHDNDFSEVVREIAGDIAEEAKLIDEFTHPKTGRASRCYRINYRAMDRTLTNAEVDEVQERLRQAVVERCGVELR</sequence>
<dbReference type="PROSITE" id="PS51447">
    <property type="entry name" value="FDX_ACB"/>
    <property type="match status" value="1"/>
</dbReference>
<dbReference type="NCBIfam" id="TIGR00469">
    <property type="entry name" value="pheS_mito"/>
    <property type="match status" value="1"/>
</dbReference>
<evidence type="ECO:0000313" key="16">
    <source>
        <dbReference type="Proteomes" id="UP001527925"/>
    </source>
</evidence>
<dbReference type="InterPro" id="IPR045864">
    <property type="entry name" value="aa-tRNA-synth_II/BPL/LPL"/>
</dbReference>
<dbReference type="InterPro" id="IPR004530">
    <property type="entry name" value="Phe-tRNA-synth_IIc_mito"/>
</dbReference>
<dbReference type="InterPro" id="IPR002319">
    <property type="entry name" value="Phenylalanyl-tRNA_Synthase"/>
</dbReference>
<dbReference type="Pfam" id="PF03147">
    <property type="entry name" value="FDX-ACB"/>
    <property type="match status" value="1"/>
</dbReference>
<dbReference type="PANTHER" id="PTHR11538">
    <property type="entry name" value="PHENYLALANYL-TRNA SYNTHETASE"/>
    <property type="match status" value="1"/>
</dbReference>
<dbReference type="InterPro" id="IPR006195">
    <property type="entry name" value="aa-tRNA-synth_II"/>
</dbReference>
<dbReference type="SMART" id="SM00896">
    <property type="entry name" value="FDX-ACB"/>
    <property type="match status" value="1"/>
</dbReference>
<dbReference type="Pfam" id="PF01409">
    <property type="entry name" value="tRNA-synt_2d"/>
    <property type="match status" value="2"/>
</dbReference>
<dbReference type="SUPFAM" id="SSF54991">
    <property type="entry name" value="Anticodon-binding domain of PheRS"/>
    <property type="match status" value="1"/>
</dbReference>
<keyword evidence="10" id="KW-0030">Aminoacyl-tRNA synthetase</keyword>
<dbReference type="EC" id="6.1.1.20" evidence="3"/>
<evidence type="ECO:0000256" key="12">
    <source>
        <dbReference type="ARBA" id="ARBA00049255"/>
    </source>
</evidence>
<dbReference type="InterPro" id="IPR036690">
    <property type="entry name" value="Fdx_antiC-bd_sf"/>
</dbReference>
<name>A0ABR4N0G1_9FUNG</name>
<evidence type="ECO:0000256" key="9">
    <source>
        <dbReference type="ARBA" id="ARBA00023128"/>
    </source>
</evidence>
<evidence type="ECO:0000256" key="8">
    <source>
        <dbReference type="ARBA" id="ARBA00022946"/>
    </source>
</evidence>
<evidence type="ECO:0000256" key="1">
    <source>
        <dbReference type="ARBA" id="ARBA00004305"/>
    </source>
</evidence>
<evidence type="ECO:0000256" key="5">
    <source>
        <dbReference type="ARBA" id="ARBA00022741"/>
    </source>
</evidence>
<dbReference type="PANTHER" id="PTHR11538:SF41">
    <property type="entry name" value="PHENYLALANINE--TRNA LIGASE, MITOCHONDRIAL"/>
    <property type="match status" value="1"/>
</dbReference>
<evidence type="ECO:0000256" key="6">
    <source>
        <dbReference type="ARBA" id="ARBA00022840"/>
    </source>
</evidence>
<gene>
    <name evidence="15" type="primary">MSF1</name>
    <name evidence="15" type="ORF">HK105_207465</name>
</gene>
<evidence type="ECO:0000256" key="11">
    <source>
        <dbReference type="ARBA" id="ARBA00031194"/>
    </source>
</evidence>
<evidence type="ECO:0000259" key="13">
    <source>
        <dbReference type="PROSITE" id="PS50862"/>
    </source>
</evidence>
<evidence type="ECO:0000259" key="14">
    <source>
        <dbReference type="PROSITE" id="PS51447"/>
    </source>
</evidence>
<evidence type="ECO:0000256" key="3">
    <source>
        <dbReference type="ARBA" id="ARBA00012814"/>
    </source>
</evidence>
<evidence type="ECO:0000256" key="10">
    <source>
        <dbReference type="ARBA" id="ARBA00023146"/>
    </source>
</evidence>
<comment type="caution">
    <text evidence="15">The sequence shown here is derived from an EMBL/GenBank/DDBJ whole genome shotgun (WGS) entry which is preliminary data.</text>
</comment>
<organism evidence="15 16">
    <name type="scientific">Polyrhizophydium stewartii</name>
    <dbReference type="NCBI Taxonomy" id="2732419"/>
    <lineage>
        <taxon>Eukaryota</taxon>
        <taxon>Fungi</taxon>
        <taxon>Fungi incertae sedis</taxon>
        <taxon>Chytridiomycota</taxon>
        <taxon>Chytridiomycota incertae sedis</taxon>
        <taxon>Chytridiomycetes</taxon>
        <taxon>Rhizophydiales</taxon>
        <taxon>Rhizophydiales incertae sedis</taxon>
        <taxon>Polyrhizophydium</taxon>
    </lineage>
</organism>
<keyword evidence="8" id="KW-0809">Transit peptide</keyword>
<keyword evidence="6" id="KW-0067">ATP-binding</keyword>
<keyword evidence="16" id="KW-1185">Reference proteome</keyword>
<dbReference type="PROSITE" id="PS50862">
    <property type="entry name" value="AA_TRNA_LIGASE_II"/>
    <property type="match status" value="1"/>
</dbReference>
<feature type="domain" description="FDX-ACB" evidence="14">
    <location>
        <begin position="302"/>
        <end position="393"/>
    </location>
</feature>
<evidence type="ECO:0000313" key="15">
    <source>
        <dbReference type="EMBL" id="KAL2913010.1"/>
    </source>
</evidence>
<evidence type="ECO:0000256" key="7">
    <source>
        <dbReference type="ARBA" id="ARBA00022917"/>
    </source>
</evidence>
<dbReference type="Gene3D" id="3.30.70.380">
    <property type="entry name" value="Ferrodoxin-fold anticodon-binding domain"/>
    <property type="match status" value="1"/>
</dbReference>
<feature type="domain" description="Aminoacyl-transfer RNA synthetases class-II family profile" evidence="13">
    <location>
        <begin position="36"/>
        <end position="300"/>
    </location>
</feature>
<keyword evidence="7" id="KW-0648">Protein biosynthesis</keyword>
<accession>A0ABR4N0G1</accession>
<comment type="similarity">
    <text evidence="2">Belongs to the class-II aminoacyl-tRNA synthetase family.</text>
</comment>
<keyword evidence="9" id="KW-0496">Mitochondrion</keyword>
<dbReference type="Proteomes" id="UP001527925">
    <property type="component" value="Unassembled WGS sequence"/>
</dbReference>
<protein>
    <recommendedName>
        <fullName evidence="3">phenylalanine--tRNA ligase</fullName>
        <ecNumber evidence="3">6.1.1.20</ecNumber>
    </recommendedName>
    <alternativeName>
        <fullName evidence="11">Phenylalanyl-tRNA synthetase</fullName>
    </alternativeName>
</protein>
<dbReference type="EMBL" id="JADGIZ020000053">
    <property type="protein sequence ID" value="KAL2913010.1"/>
    <property type="molecule type" value="Genomic_DNA"/>
</dbReference>
<evidence type="ECO:0000256" key="4">
    <source>
        <dbReference type="ARBA" id="ARBA00022598"/>
    </source>
</evidence>
<dbReference type="Gene3D" id="3.30.930.10">
    <property type="entry name" value="Bira Bifunctional Protein, Domain 2"/>
    <property type="match status" value="1"/>
</dbReference>
<reference evidence="15 16" key="1">
    <citation type="submission" date="2023-09" db="EMBL/GenBank/DDBJ databases">
        <title>Pangenome analysis of Batrachochytrium dendrobatidis and related Chytrids.</title>
        <authorList>
            <person name="Yacoub M.N."/>
            <person name="Stajich J.E."/>
            <person name="James T.Y."/>
        </authorList>
    </citation>
    <scope>NUCLEOTIDE SEQUENCE [LARGE SCALE GENOMIC DNA]</scope>
    <source>
        <strain evidence="15 16">JEL0888</strain>
    </source>
</reference>
<comment type="catalytic activity">
    <reaction evidence="12">
        <text>tRNA(Phe) + L-phenylalanine + ATP = L-phenylalanyl-tRNA(Phe) + AMP + diphosphate + H(+)</text>
        <dbReference type="Rhea" id="RHEA:19413"/>
        <dbReference type="Rhea" id="RHEA-COMP:9668"/>
        <dbReference type="Rhea" id="RHEA-COMP:9699"/>
        <dbReference type="ChEBI" id="CHEBI:15378"/>
        <dbReference type="ChEBI" id="CHEBI:30616"/>
        <dbReference type="ChEBI" id="CHEBI:33019"/>
        <dbReference type="ChEBI" id="CHEBI:58095"/>
        <dbReference type="ChEBI" id="CHEBI:78442"/>
        <dbReference type="ChEBI" id="CHEBI:78531"/>
        <dbReference type="ChEBI" id="CHEBI:456215"/>
        <dbReference type="EC" id="6.1.1.20"/>
    </reaction>
</comment>